<dbReference type="EMBL" id="CP099420">
    <property type="protein sequence ID" value="USW50693.1"/>
    <property type="molecule type" value="Genomic_DNA"/>
</dbReference>
<evidence type="ECO:0000256" key="4">
    <source>
        <dbReference type="SAM" id="MobiDB-lite"/>
    </source>
</evidence>
<dbReference type="AlphaFoldDB" id="A0A9Q9APD7"/>
<keyword evidence="2" id="KW-0819">tRNA processing</keyword>
<evidence type="ECO:0000256" key="2">
    <source>
        <dbReference type="ARBA" id="ARBA00022694"/>
    </source>
</evidence>
<dbReference type="InterPro" id="IPR014612">
    <property type="entry name" value="Pop7/Rpp20"/>
</dbReference>
<feature type="region of interest" description="Disordered" evidence="4">
    <location>
        <begin position="1"/>
        <end position="52"/>
    </location>
</feature>
<gene>
    <name evidence="5" type="ORF">Slin15195_G040120</name>
</gene>
<dbReference type="OrthoDB" id="5416589at2759"/>
<dbReference type="GO" id="GO:0004526">
    <property type="term" value="F:ribonuclease P activity"/>
    <property type="evidence" value="ECO:0007669"/>
    <property type="project" value="TreeGrafter"/>
</dbReference>
<sequence>MSETVQSGRISKSRRRTAKKTNNNNNQRLPALPADAQVTKRPLLHPAIPSPYSGPTHQKVIYISAKTPFLSAVKRAEKLLRLSDKRLVQSATQLNKDAQSKKKRWDREDDEIVGIAREVESAKKKGGEQREEVVLKGAGKAIGKVMELGLWFQQREEYRVRIETGSVGAVDDVEYQEREKKEEVKAGGGGDGVEDMDVDATKDKAATKLGSKIVKHEEHKTEDGKTEVNQTRIRQLSVLEVYVSLR</sequence>
<evidence type="ECO:0000313" key="5">
    <source>
        <dbReference type="EMBL" id="USW50693.1"/>
    </source>
</evidence>
<dbReference type="GO" id="GO:0006364">
    <property type="term" value="P:rRNA processing"/>
    <property type="evidence" value="ECO:0007669"/>
    <property type="project" value="TreeGrafter"/>
</dbReference>
<dbReference type="GO" id="GO:0000171">
    <property type="term" value="F:ribonuclease MRP activity"/>
    <property type="evidence" value="ECO:0007669"/>
    <property type="project" value="TreeGrafter"/>
</dbReference>
<keyword evidence="6" id="KW-1185">Reference proteome</keyword>
<dbReference type="GO" id="GO:0005655">
    <property type="term" value="C:nucleolar ribonuclease P complex"/>
    <property type="evidence" value="ECO:0007669"/>
    <property type="project" value="InterPro"/>
</dbReference>
<dbReference type="InterPro" id="IPR036882">
    <property type="entry name" value="Alba-like_dom_sf"/>
</dbReference>
<dbReference type="GO" id="GO:0003723">
    <property type="term" value="F:RNA binding"/>
    <property type="evidence" value="ECO:0007669"/>
    <property type="project" value="TreeGrafter"/>
</dbReference>
<dbReference type="Gene3D" id="3.30.110.20">
    <property type="entry name" value="Alba-like domain"/>
    <property type="match status" value="1"/>
</dbReference>
<dbReference type="GO" id="GO:0000172">
    <property type="term" value="C:ribonuclease MRP complex"/>
    <property type="evidence" value="ECO:0007669"/>
    <property type="project" value="InterPro"/>
</dbReference>
<dbReference type="Proteomes" id="UP001056384">
    <property type="component" value="Chromosome 3"/>
</dbReference>
<feature type="compositionally biased region" description="Basic and acidic residues" evidence="4">
    <location>
        <begin position="214"/>
        <end position="226"/>
    </location>
</feature>
<dbReference type="InterPro" id="IPR020241">
    <property type="entry name" value="RNase_P/MRP_Pop7_fungi"/>
</dbReference>
<dbReference type="GO" id="GO:0034965">
    <property type="term" value="P:intronic box C/D snoRNA processing"/>
    <property type="evidence" value="ECO:0007669"/>
    <property type="project" value="TreeGrafter"/>
</dbReference>
<organism evidence="5 6">
    <name type="scientific">Septoria linicola</name>
    <dbReference type="NCBI Taxonomy" id="215465"/>
    <lineage>
        <taxon>Eukaryota</taxon>
        <taxon>Fungi</taxon>
        <taxon>Dikarya</taxon>
        <taxon>Ascomycota</taxon>
        <taxon>Pezizomycotina</taxon>
        <taxon>Dothideomycetes</taxon>
        <taxon>Dothideomycetidae</taxon>
        <taxon>Mycosphaerellales</taxon>
        <taxon>Mycosphaerellaceae</taxon>
        <taxon>Septoria</taxon>
    </lineage>
</organism>
<comment type="subcellular location">
    <subcellularLocation>
        <location evidence="1">Nucleus</location>
    </subcellularLocation>
</comment>
<dbReference type="GO" id="GO:0000294">
    <property type="term" value="P:nuclear-transcribed mRNA catabolic process, RNase MRP-dependent"/>
    <property type="evidence" value="ECO:0007669"/>
    <property type="project" value="TreeGrafter"/>
</dbReference>
<dbReference type="Pfam" id="PF12328">
    <property type="entry name" value="Rpp20"/>
    <property type="match status" value="1"/>
</dbReference>
<dbReference type="PANTHER" id="PTHR28256:SF1">
    <property type="entry name" value="RIBONUCLEASES P_MRP PROTEIN SUBUNIT POP7"/>
    <property type="match status" value="1"/>
</dbReference>
<reference evidence="5" key="1">
    <citation type="submission" date="2022-06" db="EMBL/GenBank/DDBJ databases">
        <title>Complete genome sequences of two strains of the flax pathogen Septoria linicola.</title>
        <authorList>
            <person name="Lapalu N."/>
            <person name="Simon A."/>
            <person name="Demenou B."/>
            <person name="Paumier D."/>
            <person name="Guillot M.-P."/>
            <person name="Gout L."/>
            <person name="Valade R."/>
        </authorList>
    </citation>
    <scope>NUCLEOTIDE SEQUENCE</scope>
    <source>
        <strain evidence="5">SE15195</strain>
    </source>
</reference>
<protein>
    <submittedName>
        <fullName evidence="5">Ribonuclease P/MRP protein subunit Rpp20/Pop7</fullName>
    </submittedName>
</protein>
<name>A0A9Q9APD7_9PEZI</name>
<feature type="region of interest" description="Disordered" evidence="4">
    <location>
        <begin position="178"/>
        <end position="198"/>
    </location>
</feature>
<evidence type="ECO:0000256" key="3">
    <source>
        <dbReference type="ARBA" id="ARBA00023242"/>
    </source>
</evidence>
<proteinExistence type="predicted"/>
<keyword evidence="3" id="KW-0539">Nucleus</keyword>
<dbReference type="PANTHER" id="PTHR28256">
    <property type="entry name" value="RIBONUCLEASES P/MRP PROTEIN SUBUNIT POP7"/>
    <property type="match status" value="1"/>
</dbReference>
<dbReference type="GO" id="GO:0001682">
    <property type="term" value="P:tRNA 5'-leader removal"/>
    <property type="evidence" value="ECO:0007669"/>
    <property type="project" value="InterPro"/>
</dbReference>
<accession>A0A9Q9APD7</accession>
<feature type="compositionally biased region" description="Polar residues" evidence="4">
    <location>
        <begin position="1"/>
        <end position="10"/>
    </location>
</feature>
<feature type="region of interest" description="Disordered" evidence="4">
    <location>
        <begin position="209"/>
        <end position="228"/>
    </location>
</feature>
<evidence type="ECO:0000256" key="1">
    <source>
        <dbReference type="ARBA" id="ARBA00004123"/>
    </source>
</evidence>
<evidence type="ECO:0000313" key="6">
    <source>
        <dbReference type="Proteomes" id="UP001056384"/>
    </source>
</evidence>